<dbReference type="PROSITE" id="PS50048">
    <property type="entry name" value="ZN2_CY6_FUNGAL_2"/>
    <property type="match status" value="1"/>
</dbReference>
<dbReference type="Proteomes" id="UP000537989">
    <property type="component" value="Unassembled WGS sequence"/>
</dbReference>
<dbReference type="InterPro" id="IPR036864">
    <property type="entry name" value="Zn2-C6_fun-type_DNA-bd_sf"/>
</dbReference>
<dbReference type="GO" id="GO:0008270">
    <property type="term" value="F:zinc ion binding"/>
    <property type="evidence" value="ECO:0007669"/>
    <property type="project" value="InterPro"/>
</dbReference>
<sequence length="546" mass="61513">MDPQQSQPCKGAAYPTKYRRNQPRSKNGCLTCRSKRKKCDETRPRCTSCVRSNQTCVWPSKDEQESPPSNSVGNTSDSTSSTSERKRSPNEDPQTAISDLNLAMESLSTTSDTQIFQRFFFDWATSGNTSGGYTMSWFANLFQIYTNASIDSLVHKSIHALANASYGQRFNSPEALTKGNKWYGRAIQMLKVKLLSINDSSSYCDVVSAITLLGIYEGLMHESIALEGSWVSHMTGASTLLSLRGQDKIIESPAEFEVSAVCFLQMIYGSFLNGQAPPIPWTSVNKLALPKSPAFYAHIELIYEAACQFAEWRTALLDYDSDEGLDRLSDVARKASILDRRFEEWAESAPESLRYETDPLPLEPHPEWVQPLINSPWRPLNYHTYSTLMVQIIWRFYWMARGIINQALLFTYDILRERKGNTDPSIPRRTDIEDQILSFTDLLCESCVSTFVTISKGDPQMEAEKVPTLLGYLILQVLPALGLFHEQVVFTGVDAFGRREWVAKMKHFLRVNFGIAKGITAIPPSHVGKIPIQTWGLPDEFPRGSK</sequence>
<dbReference type="InterPro" id="IPR001138">
    <property type="entry name" value="Zn2Cys6_DnaBD"/>
</dbReference>
<dbReference type="Pfam" id="PF00172">
    <property type="entry name" value="Zn_clus"/>
    <property type="match status" value="1"/>
</dbReference>
<reference evidence="4 5" key="1">
    <citation type="submission" date="2020-02" db="EMBL/GenBank/DDBJ databases">
        <title>Identification and distribution of gene clusters putatively required for synthesis of sphingolipid metabolism inhibitors in phylogenetically diverse species of the filamentous fungus Fusarium.</title>
        <authorList>
            <person name="Kim H.-S."/>
            <person name="Busman M."/>
            <person name="Brown D.W."/>
            <person name="Divon H."/>
            <person name="Uhlig S."/>
            <person name="Proctor R.H."/>
        </authorList>
    </citation>
    <scope>NUCLEOTIDE SEQUENCE [LARGE SCALE GENOMIC DNA]</scope>
    <source>
        <strain evidence="4 5">NRRL 2903</strain>
    </source>
</reference>
<dbReference type="SMART" id="SM00066">
    <property type="entry name" value="GAL4"/>
    <property type="match status" value="1"/>
</dbReference>
<keyword evidence="1" id="KW-0539">Nucleus</keyword>
<feature type="region of interest" description="Disordered" evidence="2">
    <location>
        <begin position="1"/>
        <end position="28"/>
    </location>
</feature>
<dbReference type="AlphaFoldDB" id="A0AAN5Z893"/>
<dbReference type="CDD" id="cd00067">
    <property type="entry name" value="GAL4"/>
    <property type="match status" value="1"/>
</dbReference>
<evidence type="ECO:0000313" key="4">
    <source>
        <dbReference type="EMBL" id="KAF5236283.1"/>
    </source>
</evidence>
<dbReference type="PROSITE" id="PS00463">
    <property type="entry name" value="ZN2_CY6_FUNGAL_1"/>
    <property type="match status" value="1"/>
</dbReference>
<dbReference type="InterPro" id="IPR053175">
    <property type="entry name" value="DHMBA_Reg_Transcription_Factor"/>
</dbReference>
<evidence type="ECO:0000259" key="3">
    <source>
        <dbReference type="PROSITE" id="PS50048"/>
    </source>
</evidence>
<accession>A0AAN5Z893</accession>
<proteinExistence type="predicted"/>
<dbReference type="CDD" id="cd12148">
    <property type="entry name" value="fungal_TF_MHR"/>
    <property type="match status" value="1"/>
</dbReference>
<evidence type="ECO:0000313" key="5">
    <source>
        <dbReference type="Proteomes" id="UP000537989"/>
    </source>
</evidence>
<dbReference type="PANTHER" id="PTHR38791">
    <property type="entry name" value="ZN(II)2CYS6 TRANSCRIPTION FACTOR (EUROFUNG)-RELATED-RELATED"/>
    <property type="match status" value="1"/>
</dbReference>
<dbReference type="PANTHER" id="PTHR38791:SF12">
    <property type="entry name" value="TRANSCRIPTION FACTOR DOMAIN-CONTAINING PROTEIN-RELATED"/>
    <property type="match status" value="1"/>
</dbReference>
<organism evidence="4 5">
    <name type="scientific">Fusarium austroamericanum</name>
    <dbReference type="NCBI Taxonomy" id="282268"/>
    <lineage>
        <taxon>Eukaryota</taxon>
        <taxon>Fungi</taxon>
        <taxon>Dikarya</taxon>
        <taxon>Ascomycota</taxon>
        <taxon>Pezizomycotina</taxon>
        <taxon>Sordariomycetes</taxon>
        <taxon>Hypocreomycetidae</taxon>
        <taxon>Hypocreales</taxon>
        <taxon>Nectriaceae</taxon>
        <taxon>Fusarium</taxon>
    </lineage>
</organism>
<dbReference type="InterPro" id="IPR021858">
    <property type="entry name" value="Fun_TF"/>
</dbReference>
<dbReference type="SUPFAM" id="SSF57701">
    <property type="entry name" value="Zn2/Cys6 DNA-binding domain"/>
    <property type="match status" value="1"/>
</dbReference>
<feature type="domain" description="Zn(2)-C6 fungal-type" evidence="3">
    <location>
        <begin position="28"/>
        <end position="58"/>
    </location>
</feature>
<feature type="compositionally biased region" description="Polar residues" evidence="2">
    <location>
        <begin position="66"/>
        <end position="82"/>
    </location>
</feature>
<protein>
    <recommendedName>
        <fullName evidence="3">Zn(2)-C6 fungal-type domain-containing protein</fullName>
    </recommendedName>
</protein>
<feature type="region of interest" description="Disordered" evidence="2">
    <location>
        <begin position="57"/>
        <end position="94"/>
    </location>
</feature>
<gene>
    <name evidence="4" type="ORF">FAUST_6631</name>
</gene>
<dbReference type="GO" id="GO:0000981">
    <property type="term" value="F:DNA-binding transcription factor activity, RNA polymerase II-specific"/>
    <property type="evidence" value="ECO:0007669"/>
    <property type="project" value="InterPro"/>
</dbReference>
<keyword evidence="5" id="KW-1185">Reference proteome</keyword>
<dbReference type="Pfam" id="PF11951">
    <property type="entry name" value="Fungal_trans_2"/>
    <property type="match status" value="1"/>
</dbReference>
<comment type="caution">
    <text evidence="4">The sequence shown here is derived from an EMBL/GenBank/DDBJ whole genome shotgun (WGS) entry which is preliminary data.</text>
</comment>
<evidence type="ECO:0000256" key="1">
    <source>
        <dbReference type="ARBA" id="ARBA00023242"/>
    </source>
</evidence>
<name>A0AAN5Z893_FUSAU</name>
<evidence type="ECO:0000256" key="2">
    <source>
        <dbReference type="SAM" id="MobiDB-lite"/>
    </source>
</evidence>
<dbReference type="EMBL" id="JAAMOD010000182">
    <property type="protein sequence ID" value="KAF5236283.1"/>
    <property type="molecule type" value="Genomic_DNA"/>
</dbReference>
<dbReference type="Gene3D" id="4.10.240.10">
    <property type="entry name" value="Zn(2)-C6 fungal-type DNA-binding domain"/>
    <property type="match status" value="1"/>
</dbReference>